<dbReference type="AlphaFoldDB" id="A0A1D1ZY17"/>
<organism evidence="7">
    <name type="scientific">Auxenochlorella protothecoides</name>
    <name type="common">Green microalga</name>
    <name type="synonym">Chlorella protothecoides</name>
    <dbReference type="NCBI Taxonomy" id="3075"/>
    <lineage>
        <taxon>Eukaryota</taxon>
        <taxon>Viridiplantae</taxon>
        <taxon>Chlorophyta</taxon>
        <taxon>core chlorophytes</taxon>
        <taxon>Trebouxiophyceae</taxon>
        <taxon>Chlorellales</taxon>
        <taxon>Chlorellaceae</taxon>
        <taxon>Auxenochlorella</taxon>
    </lineage>
</organism>
<dbReference type="CDD" id="cd05356">
    <property type="entry name" value="17beta-HSD1_like_SDR_c"/>
    <property type="match status" value="1"/>
</dbReference>
<dbReference type="InterPro" id="IPR051019">
    <property type="entry name" value="VLCFA-Steroid_DH"/>
</dbReference>
<keyword evidence="6" id="KW-1133">Transmembrane helix</keyword>
<dbReference type="PANTHER" id="PTHR43899">
    <property type="entry name" value="RH59310P"/>
    <property type="match status" value="1"/>
</dbReference>
<dbReference type="EMBL" id="GDKF01006788">
    <property type="protein sequence ID" value="JAT71834.1"/>
    <property type="molecule type" value="Transcribed_RNA"/>
</dbReference>
<evidence type="ECO:0000256" key="6">
    <source>
        <dbReference type="SAM" id="Phobius"/>
    </source>
</evidence>
<sequence>MEPFNNLSPQPPPLPRQRIGRLHSETFRGIPLHAQGPIELAGQSIRSMAGCPYHTRMGEMTSQLERLVHSPAGAALVVVSVALTLLAMVASSLRTLGGLYRHFIRGGRNLRQYGEWAVVTGATDGIGKAYAEALAKQRLRLVLISRTASRLEEEAKAITDKFGVEVRVVAADLTSTDPAVFSRIQEALKPLDVGILVNNAGMSYPHPEYMHVVGDEDIKNIVNLNVLSLSKLCRIVLGGMKERGRGLIVNVGSGAATAIPSGPLLAVYTASKAYVDALSRSLDHEYREFGVRVQNQAPLFVATKMSKIRRARIDAPTPEVWAAAAVRAMGYETVFFPYWFHALQAAAVKLLPASLVQYQVMQIHRSLRRAAYRKKSKAAAELLRARSGNEAGEAPAPTANGVKKDD</sequence>
<feature type="region of interest" description="Disordered" evidence="5">
    <location>
        <begin position="383"/>
        <end position="406"/>
    </location>
</feature>
<comment type="similarity">
    <text evidence="1 4">Belongs to the short-chain dehydrogenases/reductases (SDR) family.</text>
</comment>
<dbReference type="PRINTS" id="PR00080">
    <property type="entry name" value="SDRFAMILY"/>
</dbReference>
<evidence type="ECO:0008006" key="9">
    <source>
        <dbReference type="Google" id="ProtNLM"/>
    </source>
</evidence>
<evidence type="ECO:0000256" key="2">
    <source>
        <dbReference type="ARBA" id="ARBA00022857"/>
    </source>
</evidence>
<accession>A0A1D1ZY17</accession>
<dbReference type="Gene3D" id="3.40.50.720">
    <property type="entry name" value="NAD(P)-binding Rossmann-like Domain"/>
    <property type="match status" value="1"/>
</dbReference>
<keyword evidence="6" id="KW-0472">Membrane</keyword>
<name>A0A1D1ZY17_AUXPR</name>
<evidence type="ECO:0000313" key="8">
    <source>
        <dbReference type="EMBL" id="JAT72498.1"/>
    </source>
</evidence>
<keyword evidence="2" id="KW-0521">NADP</keyword>
<reference evidence="7" key="1">
    <citation type="submission" date="2015-08" db="EMBL/GenBank/DDBJ databases">
        <authorList>
            <person name="Babu N.S."/>
            <person name="Beckwith C.J."/>
            <person name="Beseler K.G."/>
            <person name="Brison A."/>
            <person name="Carone J.V."/>
            <person name="Caskin T.P."/>
            <person name="Diamond M."/>
            <person name="Durham M.E."/>
            <person name="Foxe J.M."/>
            <person name="Go M."/>
            <person name="Henderson B.A."/>
            <person name="Jones I.B."/>
            <person name="McGettigan J.A."/>
            <person name="Micheletti S.J."/>
            <person name="Nasrallah M.E."/>
            <person name="Ortiz D."/>
            <person name="Piller C.R."/>
            <person name="Privatt S.R."/>
            <person name="Schneider S.L."/>
            <person name="Sharp S."/>
            <person name="Smith T.C."/>
            <person name="Stanton J.D."/>
            <person name="Ullery H.E."/>
            <person name="Wilson R.J."/>
            <person name="Serrano M.G."/>
            <person name="Buck G."/>
            <person name="Lee V."/>
            <person name="Wang Y."/>
            <person name="Carvalho R."/>
            <person name="Voegtly L."/>
            <person name="Shi R."/>
            <person name="Duckworth R."/>
            <person name="Johnson A."/>
            <person name="Loviza R."/>
            <person name="Walstead R."/>
            <person name="Shah Z."/>
            <person name="Kiflezghi M."/>
            <person name="Wade K."/>
            <person name="Ball S.L."/>
            <person name="Bradley K.W."/>
            <person name="Asai D.J."/>
            <person name="Bowman C.A."/>
            <person name="Russell D.A."/>
            <person name="Pope W.H."/>
            <person name="Jacobs-Sera D."/>
            <person name="Hendrix R.W."/>
            <person name="Hatfull G.F."/>
        </authorList>
    </citation>
    <scope>NUCLEOTIDE SEQUENCE</scope>
</reference>
<dbReference type="InterPro" id="IPR002347">
    <property type="entry name" value="SDR_fam"/>
</dbReference>
<dbReference type="InterPro" id="IPR036291">
    <property type="entry name" value="NAD(P)-bd_dom_sf"/>
</dbReference>
<dbReference type="Pfam" id="PF00106">
    <property type="entry name" value="adh_short"/>
    <property type="match status" value="1"/>
</dbReference>
<dbReference type="PRINTS" id="PR00081">
    <property type="entry name" value="GDHRDH"/>
</dbReference>
<protein>
    <recommendedName>
        <fullName evidence="9">Very-long-chain 3-oxoacyl-CoA reductase 1</fullName>
    </recommendedName>
</protein>
<evidence type="ECO:0000313" key="7">
    <source>
        <dbReference type="EMBL" id="JAT71834.1"/>
    </source>
</evidence>
<dbReference type="SUPFAM" id="SSF51735">
    <property type="entry name" value="NAD(P)-binding Rossmann-fold domains"/>
    <property type="match status" value="1"/>
</dbReference>
<evidence type="ECO:0000256" key="5">
    <source>
        <dbReference type="SAM" id="MobiDB-lite"/>
    </source>
</evidence>
<keyword evidence="3" id="KW-0560">Oxidoreductase</keyword>
<keyword evidence="6" id="KW-0812">Transmembrane</keyword>
<evidence type="ECO:0000256" key="3">
    <source>
        <dbReference type="ARBA" id="ARBA00023002"/>
    </source>
</evidence>
<dbReference type="PANTHER" id="PTHR43899:SF13">
    <property type="entry name" value="RH59310P"/>
    <property type="match status" value="1"/>
</dbReference>
<dbReference type="EMBL" id="GDKF01006124">
    <property type="protein sequence ID" value="JAT72498.1"/>
    <property type="molecule type" value="Transcribed_RNA"/>
</dbReference>
<gene>
    <name evidence="8" type="ORF">g.23158</name>
    <name evidence="7" type="ORF">g.23165</name>
</gene>
<feature type="transmembrane region" description="Helical" evidence="6">
    <location>
        <begin position="72"/>
        <end position="93"/>
    </location>
</feature>
<evidence type="ECO:0000256" key="4">
    <source>
        <dbReference type="RuleBase" id="RU000363"/>
    </source>
</evidence>
<proteinExistence type="inferred from homology"/>
<dbReference type="GO" id="GO:0016491">
    <property type="term" value="F:oxidoreductase activity"/>
    <property type="evidence" value="ECO:0007669"/>
    <property type="project" value="UniProtKB-KW"/>
</dbReference>
<evidence type="ECO:0000256" key="1">
    <source>
        <dbReference type="ARBA" id="ARBA00006484"/>
    </source>
</evidence>
<dbReference type="FunFam" id="3.40.50.720:FF:000137">
    <property type="entry name" value="Hydroxysteroid (17-beta) dehydrogenase 3"/>
    <property type="match status" value="1"/>
</dbReference>